<dbReference type="InterPro" id="IPR046950">
    <property type="entry name" value="DNA-dir_Rpol_C_phage-type"/>
</dbReference>
<dbReference type="VEuPathDB" id="FungiDB:SJAG_03014"/>
<dbReference type="Gene3D" id="1.10.1320.10">
    <property type="entry name" value="DNA-directed RNA polymerase, N-terminal domain"/>
    <property type="match status" value="1"/>
</dbReference>
<dbReference type="eggNOG" id="KOG1038">
    <property type="taxonomic scope" value="Eukaryota"/>
</dbReference>
<comment type="function">
    <text evidence="10">DNA-dependent RNA polymerase catalyzes the transcription of DNA into RNA using the four ribonucleoside triphosphates as substrates.</text>
</comment>
<evidence type="ECO:0000256" key="5">
    <source>
        <dbReference type="ARBA" id="ARBA00022695"/>
    </source>
</evidence>
<evidence type="ECO:0000256" key="2">
    <source>
        <dbReference type="ARBA" id="ARBA00009493"/>
    </source>
</evidence>
<dbReference type="Pfam" id="PF00940">
    <property type="entry name" value="RNA_pol"/>
    <property type="match status" value="1"/>
</dbReference>
<keyword evidence="4 10" id="KW-0808">Transferase</keyword>
<name>B6K333_SCHJY</name>
<keyword evidence="5 10" id="KW-0548">Nucleotidyltransferase</keyword>
<dbReference type="GO" id="GO:0034245">
    <property type="term" value="C:mitochondrial DNA-directed RNA polymerase complex"/>
    <property type="evidence" value="ECO:0000318"/>
    <property type="project" value="GO_Central"/>
</dbReference>
<dbReference type="RefSeq" id="XP_002174183.1">
    <property type="nucleotide sequence ID" value="XM_002174147.2"/>
</dbReference>
<dbReference type="HOGENOM" id="CLU_003364_1_0_1"/>
<keyword evidence="8 10" id="KW-0804">Transcription</keyword>
<dbReference type="InterPro" id="IPR029262">
    <property type="entry name" value="RPOL_N"/>
</dbReference>
<dbReference type="Proteomes" id="UP000001744">
    <property type="component" value="Unassembled WGS sequence"/>
</dbReference>
<evidence type="ECO:0000256" key="1">
    <source>
        <dbReference type="ARBA" id="ARBA00004173"/>
    </source>
</evidence>
<dbReference type="STRING" id="402676.B6K333"/>
<evidence type="ECO:0000259" key="11">
    <source>
        <dbReference type="SMART" id="SM01311"/>
    </source>
</evidence>
<dbReference type="GO" id="GO:0006390">
    <property type="term" value="P:mitochondrial transcription"/>
    <property type="evidence" value="ECO:0000318"/>
    <property type="project" value="GO_Central"/>
</dbReference>
<keyword evidence="6" id="KW-0809">Transit peptide</keyword>
<evidence type="ECO:0000256" key="7">
    <source>
        <dbReference type="ARBA" id="ARBA00023128"/>
    </source>
</evidence>
<evidence type="ECO:0000313" key="13">
    <source>
        <dbReference type="JaponicusDB" id="SJAG_03014"/>
    </source>
</evidence>
<dbReference type="SUPFAM" id="SSF56672">
    <property type="entry name" value="DNA/RNA polymerases"/>
    <property type="match status" value="1"/>
</dbReference>
<sequence>MRSTTRFRNASSRFQRFARLNSARPFVVTILRQQSPFRRLYASTSTTKYTVEQSVERNAPPQWLSFKGFNGNEEKVPVIQACLNAGDISRALQILQKTIGHSTTDEAVHLVHVFLKHSVSCVPVEEVISYYEQLLKTRRFRADAISYAILCQAAMVQEKASNSSFPILRKLVRNWRRMNHSLSEILMVGSLVFSKKEASVLAELFRLPLHVYSGEERDKMQLADLYDSISKNFANAQPDFVSQDQLLSVKTRNIGLDMLKNTLSAIQANSKDQLEIDRAALDIGEEADPYNAARQRLMEKKALESSIAEWRHSYNEILRRGENPPHSRSLNALLYVWYEKLEALIQEEFRQIEDSENNKASPYKSRTRAEYAQYLKLLSPSKLAAITVLEMLTFVTNKRYCTGVRSTFALMSVGRAFEKEYFSEQLQKIEAEGNLPKSVDSKKLFSSPRLFNSFVKKIRDNEDNGIVQSSLYQPWSPNILVKVASVTVSLLINSAKIRDSALDPETKSTVFQDSSAFQHGYRYLAGRKVGVIVAHPVLYDILASELSGAHLPPYRLPMLVKPRPWLMWNSGGYYYSSESVLRFKESHEQLLYLKAASDSGQLKDLLEGLTALGNVGWKVNRKVYDMLVKIWNTGESFLSIPSANTTLDIQEMPEKSIDPSARAEWLRMLKERSLDFASQHSQRCEFNYTLEIAKAFLHETFYFPHNVDFRGRAYPIPSHLHHVNSDFCRSLLIFAEGKPLGEEGFQWLKVQLANLFGKNKSTIQERIDFVDNHLQDIFNSVDKPLDGEQFWTKADDPFQALAVCFEIADAIRSGDPSSFISHVPVQQDGTCNGLQHYAALGGDPEGAREVNLEPSNRPNDVYAAVAARVISILKKEAAAGDPMAELLKDRVTRTVIKQPVMTNVYGVTYVGARAQIEKQLKLQEDIPKDLLRDASAFLAKRVFQSLRALFKRAHEIQDWLADCAALIAHSVPEEALKQKELDKMTAVVWTTPLNLPVVQPYRKFPSKQITTNLQSVYLEDPDSNAPVDPRKQTTAVPPNFIHSLDATHMFMTCLKCKKRNITFVSVHDSYWTHAASVAELNGLLREAFVELHSRDILGDLKREFEDRYKNHYVHNHYPVDSPAGQYLLQQGATAKRSVVKGWAPLTFPEVPERGTFDIRSVLHSQYFFS</sequence>
<organism evidence="12 14">
    <name type="scientific">Schizosaccharomyces japonicus (strain yFS275 / FY16936)</name>
    <name type="common">Fission yeast</name>
    <dbReference type="NCBI Taxonomy" id="402676"/>
    <lineage>
        <taxon>Eukaryota</taxon>
        <taxon>Fungi</taxon>
        <taxon>Dikarya</taxon>
        <taxon>Ascomycota</taxon>
        <taxon>Taphrinomycotina</taxon>
        <taxon>Schizosaccharomycetes</taxon>
        <taxon>Schizosaccharomycetales</taxon>
        <taxon>Schizosaccharomycetaceae</taxon>
        <taxon>Schizosaccharomyces</taxon>
    </lineage>
</organism>
<dbReference type="Gene3D" id="1.10.150.20">
    <property type="entry name" value="5' to 3' exonuclease, C-terminal subdomain"/>
    <property type="match status" value="1"/>
</dbReference>
<dbReference type="EMBL" id="KE651167">
    <property type="protein sequence ID" value="EEB07890.1"/>
    <property type="molecule type" value="Genomic_DNA"/>
</dbReference>
<reference evidence="12 14" key="1">
    <citation type="journal article" date="2011" name="Science">
        <title>Comparative functional genomics of the fission yeasts.</title>
        <authorList>
            <person name="Rhind N."/>
            <person name="Chen Z."/>
            <person name="Yassour M."/>
            <person name="Thompson D.A."/>
            <person name="Haas B.J."/>
            <person name="Habib N."/>
            <person name="Wapinski I."/>
            <person name="Roy S."/>
            <person name="Lin M.F."/>
            <person name="Heiman D.I."/>
            <person name="Young S.K."/>
            <person name="Furuya K."/>
            <person name="Guo Y."/>
            <person name="Pidoux A."/>
            <person name="Chen H.M."/>
            <person name="Robbertse B."/>
            <person name="Goldberg J.M."/>
            <person name="Aoki K."/>
            <person name="Bayne E.H."/>
            <person name="Berlin A.M."/>
            <person name="Desjardins C.A."/>
            <person name="Dobbs E."/>
            <person name="Dukaj L."/>
            <person name="Fan L."/>
            <person name="FitzGerald M.G."/>
            <person name="French C."/>
            <person name="Gujja S."/>
            <person name="Hansen K."/>
            <person name="Keifenheim D."/>
            <person name="Levin J.Z."/>
            <person name="Mosher R.A."/>
            <person name="Mueller C.A."/>
            <person name="Pfiffner J."/>
            <person name="Priest M."/>
            <person name="Russ C."/>
            <person name="Smialowska A."/>
            <person name="Swoboda P."/>
            <person name="Sykes S.M."/>
            <person name="Vaughn M."/>
            <person name="Vengrova S."/>
            <person name="Yoder R."/>
            <person name="Zeng Q."/>
            <person name="Allshire R."/>
            <person name="Baulcombe D."/>
            <person name="Birren B.W."/>
            <person name="Brown W."/>
            <person name="Ekwall K."/>
            <person name="Kellis M."/>
            <person name="Leatherwood J."/>
            <person name="Levin H."/>
            <person name="Margalit H."/>
            <person name="Martienssen R."/>
            <person name="Nieduszynski C.A."/>
            <person name="Spatafora J.W."/>
            <person name="Friedman N."/>
            <person name="Dalgaard J.Z."/>
            <person name="Baumann P."/>
            <person name="Niki H."/>
            <person name="Regev A."/>
            <person name="Nusbaum C."/>
        </authorList>
    </citation>
    <scope>NUCLEOTIDE SEQUENCE [LARGE SCALE GENOMIC DNA]</scope>
    <source>
        <strain evidence="14">yFS275 / FY16936</strain>
    </source>
</reference>
<dbReference type="OrthoDB" id="276422at2759"/>
<comment type="subcellular location">
    <subcellularLocation>
        <location evidence="1">Mitochondrion</location>
    </subcellularLocation>
</comment>
<evidence type="ECO:0000256" key="8">
    <source>
        <dbReference type="ARBA" id="ARBA00023163"/>
    </source>
</evidence>
<dbReference type="JaponicusDB" id="SJAG_03014">
    <property type="gene designation" value="rpo41"/>
</dbReference>
<dbReference type="SMART" id="SM01311">
    <property type="entry name" value="RPOL_N"/>
    <property type="match status" value="1"/>
</dbReference>
<evidence type="ECO:0000256" key="10">
    <source>
        <dbReference type="RuleBase" id="RU003805"/>
    </source>
</evidence>
<dbReference type="GO" id="GO:0001018">
    <property type="term" value="F:mitochondrial promoter sequence-specific DNA binding"/>
    <property type="evidence" value="ECO:0000318"/>
    <property type="project" value="GO_Central"/>
</dbReference>
<comment type="catalytic activity">
    <reaction evidence="9 10">
        <text>RNA(n) + a ribonucleoside 5'-triphosphate = RNA(n+1) + diphosphate</text>
        <dbReference type="Rhea" id="RHEA:21248"/>
        <dbReference type="Rhea" id="RHEA-COMP:14527"/>
        <dbReference type="Rhea" id="RHEA-COMP:17342"/>
        <dbReference type="ChEBI" id="CHEBI:33019"/>
        <dbReference type="ChEBI" id="CHEBI:61557"/>
        <dbReference type="ChEBI" id="CHEBI:140395"/>
        <dbReference type="EC" id="2.7.7.6"/>
    </reaction>
</comment>
<dbReference type="GO" id="GO:0003899">
    <property type="term" value="F:DNA-directed RNA polymerase activity"/>
    <property type="evidence" value="ECO:0000318"/>
    <property type="project" value="GO_Central"/>
</dbReference>
<evidence type="ECO:0000256" key="4">
    <source>
        <dbReference type="ARBA" id="ARBA00022679"/>
    </source>
</evidence>
<dbReference type="GeneID" id="7048931"/>
<dbReference type="InterPro" id="IPR043502">
    <property type="entry name" value="DNA/RNA_pol_sf"/>
</dbReference>
<dbReference type="PROSITE" id="PS00489">
    <property type="entry name" value="RNA_POL_PHAGE_2"/>
    <property type="match status" value="1"/>
</dbReference>
<keyword evidence="3 10" id="KW-0240">DNA-directed RNA polymerase</keyword>
<protein>
    <recommendedName>
        <fullName evidence="10">DNA-directed RNA polymerase</fullName>
        <ecNumber evidence="10">2.7.7.6</ecNumber>
    </recommendedName>
</protein>
<comment type="similarity">
    <text evidence="2 10">Belongs to the phage and mitochondrial RNA polymerase family.</text>
</comment>
<dbReference type="InterPro" id="IPR037159">
    <property type="entry name" value="RNA_POL_N_sf"/>
</dbReference>
<evidence type="ECO:0000313" key="12">
    <source>
        <dbReference type="EMBL" id="EEB07890.1"/>
    </source>
</evidence>
<gene>
    <name evidence="13" type="primary">rpo41</name>
    <name evidence="12" type="ORF">SJAG_03014</name>
</gene>
<dbReference type="GO" id="GO:0042645">
    <property type="term" value="C:mitochondrial nucleoid"/>
    <property type="evidence" value="ECO:0007669"/>
    <property type="project" value="EnsemblFungi"/>
</dbReference>
<dbReference type="GO" id="GO:0006391">
    <property type="term" value="P:transcription initiation at mitochondrial promoter"/>
    <property type="evidence" value="ECO:0007669"/>
    <property type="project" value="EnsemblFungi"/>
</dbReference>
<accession>B6K333</accession>
<dbReference type="EC" id="2.7.7.6" evidence="10"/>
<proteinExistence type="inferred from homology"/>
<dbReference type="PANTHER" id="PTHR10102:SF0">
    <property type="entry name" value="DNA-DIRECTED RNA POLYMERASE, MITOCHONDRIAL"/>
    <property type="match status" value="1"/>
</dbReference>
<feature type="domain" description="DNA-directed RNA polymerase N-terminal" evidence="11">
    <location>
        <begin position="293"/>
        <end position="614"/>
    </location>
</feature>
<dbReference type="AlphaFoldDB" id="B6K333"/>
<dbReference type="GO" id="GO:0006269">
    <property type="term" value="P:DNA replication, synthesis of primer"/>
    <property type="evidence" value="ECO:0007669"/>
    <property type="project" value="EnsemblFungi"/>
</dbReference>
<evidence type="ECO:0000313" key="14">
    <source>
        <dbReference type="Proteomes" id="UP000001744"/>
    </source>
</evidence>
<dbReference type="FunFam" id="1.10.287.280:FF:000001">
    <property type="entry name" value="DNA-directed RNA polymerase"/>
    <property type="match status" value="1"/>
</dbReference>
<dbReference type="PROSITE" id="PS00900">
    <property type="entry name" value="RNA_POL_PHAGE_1"/>
    <property type="match status" value="1"/>
</dbReference>
<evidence type="ECO:0000256" key="9">
    <source>
        <dbReference type="ARBA" id="ARBA00048552"/>
    </source>
</evidence>
<dbReference type="Gene3D" id="1.10.287.280">
    <property type="match status" value="1"/>
</dbReference>
<dbReference type="OMA" id="KWFEVDM"/>
<evidence type="ECO:0000256" key="6">
    <source>
        <dbReference type="ARBA" id="ARBA00022946"/>
    </source>
</evidence>
<dbReference type="FunFam" id="1.10.150.20:FF:000041">
    <property type="entry name" value="DNA-directed RNA polymerase"/>
    <property type="match status" value="1"/>
</dbReference>
<dbReference type="PANTHER" id="PTHR10102">
    <property type="entry name" value="DNA-DIRECTED RNA POLYMERASE, MITOCHONDRIAL"/>
    <property type="match status" value="1"/>
</dbReference>
<dbReference type="Pfam" id="PF14700">
    <property type="entry name" value="RPOL_N"/>
    <property type="match status" value="1"/>
</dbReference>
<keyword evidence="7" id="KW-0496">Mitochondrion</keyword>
<dbReference type="InterPro" id="IPR002092">
    <property type="entry name" value="DNA-dir_Rpol_phage-type"/>
</dbReference>
<keyword evidence="14" id="KW-1185">Reference proteome</keyword>
<evidence type="ECO:0000256" key="3">
    <source>
        <dbReference type="ARBA" id="ARBA00022478"/>
    </source>
</evidence>